<protein>
    <submittedName>
        <fullName evidence="1">Transposase C of IS166 homeodomain protein</fullName>
    </submittedName>
</protein>
<keyword evidence="1" id="KW-0371">Homeobox</keyword>
<evidence type="ECO:0000313" key="1">
    <source>
        <dbReference type="EMBL" id="KAF2407502.1"/>
    </source>
</evidence>
<sequence>MTSHLNLDELNPEELRALATQLIQRVEMMDKQISHHKSVNEKQAHEIALLKRFKFAKCSERLSLDQASLLDDLIDTDIAAIDAELEALPPALV</sequence>
<evidence type="ECO:0000313" key="2">
    <source>
        <dbReference type="Proteomes" id="UP000748067"/>
    </source>
</evidence>
<dbReference type="Proteomes" id="UP000748067">
    <property type="component" value="Unassembled WGS sequence"/>
</dbReference>
<gene>
    <name evidence="1" type="ORF">PSAN_44310</name>
</gene>
<dbReference type="EMBL" id="JXDI01000002">
    <property type="protein sequence ID" value="KAF2407502.1"/>
    <property type="molecule type" value="Genomic_DNA"/>
</dbReference>
<organism evidence="1 2">
    <name type="scientific">Pseudomonas antarctica</name>
    <dbReference type="NCBI Taxonomy" id="219572"/>
    <lineage>
        <taxon>Bacteria</taxon>
        <taxon>Pseudomonadati</taxon>
        <taxon>Pseudomonadota</taxon>
        <taxon>Gammaproteobacteria</taxon>
        <taxon>Pseudomonadales</taxon>
        <taxon>Pseudomonadaceae</taxon>
        <taxon>Pseudomonas</taxon>
    </lineage>
</organism>
<keyword evidence="2" id="KW-1185">Reference proteome</keyword>
<keyword evidence="1" id="KW-0238">DNA-binding</keyword>
<accession>A0ABQ6ZT03</accession>
<proteinExistence type="predicted"/>
<name>A0ABQ6ZT03_9PSED</name>
<reference evidence="1 2" key="1">
    <citation type="submission" date="2015-01" db="EMBL/GenBank/DDBJ databases">
        <title>Genome Sequence of Pseudomonas antarctica CMS 35.</title>
        <authorList>
            <person name="Voget S."/>
            <person name="Chow J."/>
            <person name="Daniel R."/>
            <person name="Streit W."/>
        </authorList>
    </citation>
    <scope>NUCLEOTIDE SEQUENCE [LARGE SCALE GENOMIC DNA]</scope>
    <source>
        <strain evidence="1 2">CMS 35</strain>
    </source>
</reference>
<comment type="caution">
    <text evidence="1">The sequence shown here is derived from an EMBL/GenBank/DDBJ whole genome shotgun (WGS) entry which is preliminary data.</text>
</comment>
<dbReference type="GO" id="GO:0003677">
    <property type="term" value="F:DNA binding"/>
    <property type="evidence" value="ECO:0007669"/>
    <property type="project" value="UniProtKB-KW"/>
</dbReference>